<evidence type="ECO:0000259" key="1">
    <source>
        <dbReference type="Pfam" id="PF01370"/>
    </source>
</evidence>
<organism evidence="2 3">
    <name type="scientific">Cyanidiococcus yangmingshanensis</name>
    <dbReference type="NCBI Taxonomy" id="2690220"/>
    <lineage>
        <taxon>Eukaryota</taxon>
        <taxon>Rhodophyta</taxon>
        <taxon>Bangiophyceae</taxon>
        <taxon>Cyanidiales</taxon>
        <taxon>Cyanidiaceae</taxon>
        <taxon>Cyanidiococcus</taxon>
    </lineage>
</organism>
<dbReference type="PANTHER" id="PTHR43245:SF13">
    <property type="entry name" value="UDP-D-APIOSE_UDP-D-XYLOSE SYNTHASE 2"/>
    <property type="match status" value="1"/>
</dbReference>
<dbReference type="Gene3D" id="3.40.50.720">
    <property type="entry name" value="NAD(P)-binding Rossmann-like Domain"/>
    <property type="match status" value="1"/>
</dbReference>
<dbReference type="InterPro" id="IPR036291">
    <property type="entry name" value="NAD(P)-bd_dom_sf"/>
</dbReference>
<reference evidence="2 3" key="1">
    <citation type="journal article" date="2020" name="J. Phycol.">
        <title>Comparative genome analysis reveals Cyanidiococcus gen. nov., a new extremophilic red algal genus sister to Cyanidioschyzon (Cyanidioschyzonaceae, Rhodophyta).</title>
        <authorList>
            <person name="Liu S.-L."/>
            <person name="Chiang Y.-R."/>
            <person name="Yoon H.S."/>
            <person name="Fu H.-Y."/>
        </authorList>
    </citation>
    <scope>NUCLEOTIDE SEQUENCE [LARGE SCALE GENOMIC DNA]</scope>
    <source>
        <strain evidence="2 3">THAL066</strain>
    </source>
</reference>
<proteinExistence type="predicted"/>
<dbReference type="InterPro" id="IPR001509">
    <property type="entry name" value="Epimerase_deHydtase"/>
</dbReference>
<dbReference type="EMBL" id="VWRR01000006">
    <property type="protein sequence ID" value="KAF6003632.1"/>
    <property type="molecule type" value="Genomic_DNA"/>
</dbReference>
<feature type="domain" description="NAD-dependent epimerase/dehydratase" evidence="1">
    <location>
        <begin position="87"/>
        <end position="311"/>
    </location>
</feature>
<dbReference type="Pfam" id="PF01370">
    <property type="entry name" value="Epimerase"/>
    <property type="match status" value="1"/>
</dbReference>
<keyword evidence="3" id="KW-1185">Reference proteome</keyword>
<evidence type="ECO:0000313" key="3">
    <source>
        <dbReference type="Proteomes" id="UP000530660"/>
    </source>
</evidence>
<dbReference type="InterPro" id="IPR050177">
    <property type="entry name" value="Lipid_A_modif_metabolic_enz"/>
</dbReference>
<protein>
    <submittedName>
        <fullName evidence="2">NAD dependent epimerase/dehydratase</fullName>
    </submittedName>
</protein>
<accession>A0A7J7IKI5</accession>
<comment type="caution">
    <text evidence="2">The sequence shown here is derived from an EMBL/GenBank/DDBJ whole genome shotgun (WGS) entry which is preliminary data.</text>
</comment>
<dbReference type="OrthoDB" id="419598at2759"/>
<name>A0A7J7IKI5_9RHOD</name>
<gene>
    <name evidence="2" type="primary">CSP41A</name>
    <name evidence="2" type="ORF">F1559_003787</name>
</gene>
<sequence length="430" mass="47584">MGFVVAIGCSNSTRRLRSVVNQPRKSTFGHCVHGFAGVPLGFDKASSNVFRLHGGRGRSSQWARLQRRGVHDLLCRDAVIVVNPPSGGHASIGLYFAQQMMSLGNEVYMLVAGEQEKHGMKQPNKELRGLAENESKTSQMHLLFGDAQNPSILMEMIQSRRPSAGRIVAFVDNRSQSVDEALLLHKFAMGVSAERYLYVSSCGIYEPSEYAPFVETDPVKQSAGQAQVEERFLRDSAIPFASFRPMYVIGRNAAKLDYTNFFFDRITRNRPIPLPGHGNAFVSLTHADDVARMLACATLVQPAEVAGQVFNAVSPRYVTLLGLAEMCHRVVHGDKSEPNIGYYDAKRIGVDPKEATGLPFRVSYPFIADAGKAMRRLAWHPLSERTLHDILKEMYQEYRELGLHERQIDFSGDDRVLRGAGAAVGAGISK</sequence>
<dbReference type="Proteomes" id="UP000530660">
    <property type="component" value="Unassembled WGS sequence"/>
</dbReference>
<evidence type="ECO:0000313" key="2">
    <source>
        <dbReference type="EMBL" id="KAF6003632.1"/>
    </source>
</evidence>
<dbReference type="AlphaFoldDB" id="A0A7J7IKI5"/>
<dbReference type="SUPFAM" id="SSF51735">
    <property type="entry name" value="NAD(P)-binding Rossmann-fold domains"/>
    <property type="match status" value="1"/>
</dbReference>
<dbReference type="PANTHER" id="PTHR43245">
    <property type="entry name" value="BIFUNCTIONAL POLYMYXIN RESISTANCE PROTEIN ARNA"/>
    <property type="match status" value="1"/>
</dbReference>